<evidence type="ECO:0000256" key="1">
    <source>
        <dbReference type="SAM" id="Phobius"/>
    </source>
</evidence>
<sequence>MVDINSKIKNNTISYKNSKKNKIKVSLIEYVLIVFIGVAGTLFYYYIH</sequence>
<organism evidence="2 3">
    <name type="scientific">Tepidibacter formicigenes DSM 15518</name>
    <dbReference type="NCBI Taxonomy" id="1123349"/>
    <lineage>
        <taxon>Bacteria</taxon>
        <taxon>Bacillati</taxon>
        <taxon>Bacillota</taxon>
        <taxon>Clostridia</taxon>
        <taxon>Peptostreptococcales</taxon>
        <taxon>Peptostreptococcaceae</taxon>
        <taxon>Tepidibacter</taxon>
    </lineage>
</organism>
<evidence type="ECO:0000313" key="2">
    <source>
        <dbReference type="EMBL" id="SHJ71964.1"/>
    </source>
</evidence>
<dbReference type="RefSeq" id="WP_159428937.1">
    <property type="nucleotide sequence ID" value="NZ_FRAE01000011.1"/>
</dbReference>
<keyword evidence="1" id="KW-0472">Membrane</keyword>
<keyword evidence="1" id="KW-0812">Transmembrane</keyword>
<reference evidence="3" key="1">
    <citation type="submission" date="2016-11" db="EMBL/GenBank/DDBJ databases">
        <authorList>
            <person name="Varghese N."/>
            <person name="Submissions S."/>
        </authorList>
    </citation>
    <scope>NUCLEOTIDE SEQUENCE [LARGE SCALE GENOMIC DNA]</scope>
    <source>
        <strain evidence="3">DSM 15518</strain>
    </source>
</reference>
<protein>
    <submittedName>
        <fullName evidence="2">Uncharacterized protein</fullName>
    </submittedName>
</protein>
<proteinExistence type="predicted"/>
<gene>
    <name evidence="2" type="ORF">SAMN02744037_00678</name>
</gene>
<keyword evidence="1" id="KW-1133">Transmembrane helix</keyword>
<keyword evidence="3" id="KW-1185">Reference proteome</keyword>
<dbReference type="Proteomes" id="UP000242497">
    <property type="component" value="Unassembled WGS sequence"/>
</dbReference>
<feature type="transmembrane region" description="Helical" evidence="1">
    <location>
        <begin position="27"/>
        <end position="47"/>
    </location>
</feature>
<dbReference type="EMBL" id="FRAE01000011">
    <property type="protein sequence ID" value="SHJ71964.1"/>
    <property type="molecule type" value="Genomic_DNA"/>
</dbReference>
<accession>A0A1M6LL93</accession>
<evidence type="ECO:0000313" key="3">
    <source>
        <dbReference type="Proteomes" id="UP000242497"/>
    </source>
</evidence>
<name>A0A1M6LL93_9FIRM</name>
<dbReference type="STRING" id="1123349.SAMN02744037_00678"/>
<dbReference type="AlphaFoldDB" id="A0A1M6LL93"/>